<dbReference type="Gramene" id="OGLUM12G14990.1">
    <property type="protein sequence ID" value="OGLUM12G14990.1"/>
    <property type="gene ID" value="OGLUM12G14990"/>
</dbReference>
<reference evidence="2" key="2">
    <citation type="submission" date="2018-05" db="EMBL/GenBank/DDBJ databases">
        <title>OgluRS3 (Oryza glumaepatula Reference Sequence Version 3).</title>
        <authorList>
            <person name="Zhang J."/>
            <person name="Kudrna D."/>
            <person name="Lee S."/>
            <person name="Talag J."/>
            <person name="Welchert J."/>
            <person name="Wing R.A."/>
        </authorList>
    </citation>
    <scope>NUCLEOTIDE SEQUENCE [LARGE SCALE GENOMIC DNA]</scope>
</reference>
<feature type="chain" id="PRO_5002355215" evidence="1">
    <location>
        <begin position="29"/>
        <end position="136"/>
    </location>
</feature>
<dbReference type="Proteomes" id="UP000026961">
    <property type="component" value="Chromosome 12"/>
</dbReference>
<dbReference type="AlphaFoldDB" id="A0A0E0BT76"/>
<keyword evidence="3" id="KW-1185">Reference proteome</keyword>
<evidence type="ECO:0000256" key="1">
    <source>
        <dbReference type="SAM" id="SignalP"/>
    </source>
</evidence>
<proteinExistence type="predicted"/>
<evidence type="ECO:0000313" key="2">
    <source>
        <dbReference type="EnsemblPlants" id="OGLUM12G14990.1"/>
    </source>
</evidence>
<protein>
    <submittedName>
        <fullName evidence="2">Uncharacterized protein</fullName>
    </submittedName>
</protein>
<keyword evidence="1" id="KW-0732">Signal</keyword>
<organism evidence="2">
    <name type="scientific">Oryza glumipatula</name>
    <dbReference type="NCBI Taxonomy" id="40148"/>
    <lineage>
        <taxon>Eukaryota</taxon>
        <taxon>Viridiplantae</taxon>
        <taxon>Streptophyta</taxon>
        <taxon>Embryophyta</taxon>
        <taxon>Tracheophyta</taxon>
        <taxon>Spermatophyta</taxon>
        <taxon>Magnoliopsida</taxon>
        <taxon>Liliopsida</taxon>
        <taxon>Poales</taxon>
        <taxon>Poaceae</taxon>
        <taxon>BOP clade</taxon>
        <taxon>Oryzoideae</taxon>
        <taxon>Oryzeae</taxon>
        <taxon>Oryzinae</taxon>
        <taxon>Oryza</taxon>
    </lineage>
</organism>
<name>A0A0E0BT76_9ORYZ</name>
<dbReference type="EnsemblPlants" id="OGLUM12G14990.1">
    <property type="protein sequence ID" value="OGLUM12G14990.1"/>
    <property type="gene ID" value="OGLUM12G14990"/>
</dbReference>
<dbReference type="HOGENOM" id="CLU_155496_0_0_1"/>
<sequence>MAKSGLLPLTILLLAVAAALHGADHVTAVSFEVMEAAGEGLAEPFKKSVGGAAGAFVESVGKKKPEMKDFADGVKAGRKFHKGFKSGAAAWAMLAPPPPPYYVFPSCVYRRCLPAPAKAGSWPAGTGMTTVGRPGN</sequence>
<accession>A0A0E0BT76</accession>
<reference evidence="2" key="1">
    <citation type="submission" date="2015-04" db="UniProtKB">
        <authorList>
            <consortium name="EnsemblPlants"/>
        </authorList>
    </citation>
    <scope>IDENTIFICATION</scope>
</reference>
<feature type="signal peptide" evidence="1">
    <location>
        <begin position="1"/>
        <end position="28"/>
    </location>
</feature>
<evidence type="ECO:0000313" key="3">
    <source>
        <dbReference type="Proteomes" id="UP000026961"/>
    </source>
</evidence>